<name>A0A1H3N7G2_9RHOB</name>
<dbReference type="OrthoDB" id="7738696at2"/>
<dbReference type="AlphaFoldDB" id="A0A1H3N7G2"/>
<dbReference type="Pfam" id="PF03437">
    <property type="entry name" value="BtpA"/>
    <property type="match status" value="1"/>
</dbReference>
<dbReference type="SUPFAM" id="SSF51366">
    <property type="entry name" value="Ribulose-phoshate binding barrel"/>
    <property type="match status" value="1"/>
</dbReference>
<keyword evidence="3" id="KW-1185">Reference proteome</keyword>
<evidence type="ECO:0000256" key="1">
    <source>
        <dbReference type="ARBA" id="ARBA00006007"/>
    </source>
</evidence>
<dbReference type="PANTHER" id="PTHR21381:SF3">
    <property type="entry name" value="SGC REGION PROTEIN SGCQ-RELATED"/>
    <property type="match status" value="1"/>
</dbReference>
<proteinExistence type="inferred from homology"/>
<gene>
    <name evidence="2" type="ORF">SAMN05444486_10549</name>
</gene>
<dbReference type="GeneID" id="78125825"/>
<dbReference type="RefSeq" id="WP_009808104.1">
    <property type="nucleotide sequence ID" value="NZ_CANLAN010000012.1"/>
</dbReference>
<evidence type="ECO:0000313" key="2">
    <source>
        <dbReference type="EMBL" id="SDY84683.1"/>
    </source>
</evidence>
<sequence length="245" mass="26902">MDRNDFKQNFGATGPVILPVIHVLDSEQAEQNIKTAVAGGCSGVFLINHDFEKEKLVPIIKEMRQAFPDIWLGVNFLAVTGKYAFPILGELQKNGCKVDGYWADDARMDERRAEHDQPEADEIDAIRDSSGWTGLYIGGTAFKKQRDVDPAQYGKSARIATNYMDVVVTSGVATGHAADVSKIDTFREHCGDTALGLASGITPENAAQYADAVDLFMVATGINHDGDFYNIDPERLKRLMDLTQT</sequence>
<dbReference type="STRING" id="576131.SAMN05444486_10549"/>
<protein>
    <submittedName>
        <fullName evidence="2">BtpA family protein</fullName>
    </submittedName>
</protein>
<dbReference type="InterPro" id="IPR011060">
    <property type="entry name" value="RibuloseP-bd_barrel"/>
</dbReference>
<organism evidence="2 3">
    <name type="scientific">Lentibacter algarum</name>
    <dbReference type="NCBI Taxonomy" id="576131"/>
    <lineage>
        <taxon>Bacteria</taxon>
        <taxon>Pseudomonadati</taxon>
        <taxon>Pseudomonadota</taxon>
        <taxon>Alphaproteobacteria</taxon>
        <taxon>Rhodobacterales</taxon>
        <taxon>Roseobacteraceae</taxon>
        <taxon>Lentibacter</taxon>
    </lineage>
</organism>
<accession>A0A1H3N7G2</accession>
<comment type="similarity">
    <text evidence="1">Belongs to the BtpA family.</text>
</comment>
<evidence type="ECO:0000313" key="3">
    <source>
        <dbReference type="Proteomes" id="UP000199026"/>
    </source>
</evidence>
<dbReference type="PANTHER" id="PTHR21381">
    <property type="entry name" value="ZGC:162297"/>
    <property type="match status" value="1"/>
</dbReference>
<reference evidence="2 3" key="1">
    <citation type="submission" date="2016-10" db="EMBL/GenBank/DDBJ databases">
        <authorList>
            <person name="de Groot N.N."/>
        </authorList>
    </citation>
    <scope>NUCLEOTIDE SEQUENCE [LARGE SCALE GENOMIC DNA]</scope>
    <source>
        <strain evidence="2 3">DSM 24677</strain>
    </source>
</reference>
<dbReference type="InterPro" id="IPR005137">
    <property type="entry name" value="BtpA"/>
</dbReference>
<dbReference type="EMBL" id="FNPR01000005">
    <property type="protein sequence ID" value="SDY84683.1"/>
    <property type="molecule type" value="Genomic_DNA"/>
</dbReference>
<dbReference type="Proteomes" id="UP000199026">
    <property type="component" value="Unassembled WGS sequence"/>
</dbReference>